<dbReference type="GO" id="GO:0045892">
    <property type="term" value="P:negative regulation of DNA-templated transcription"/>
    <property type="evidence" value="ECO:0007669"/>
    <property type="project" value="InterPro"/>
</dbReference>
<dbReference type="PATRIC" id="fig|1122148.6.peg.804"/>
<dbReference type="Gene3D" id="3.40.50.2020">
    <property type="match status" value="1"/>
</dbReference>
<dbReference type="PANTHER" id="PTHR43864">
    <property type="entry name" value="HYPOXANTHINE/GUANINE PHOSPHORIBOSYLTRANSFERASE"/>
    <property type="match status" value="1"/>
</dbReference>
<evidence type="ECO:0000313" key="9">
    <source>
        <dbReference type="Proteomes" id="UP000051565"/>
    </source>
</evidence>
<evidence type="ECO:0000259" key="7">
    <source>
        <dbReference type="Pfam" id="PF09182"/>
    </source>
</evidence>
<sequence>MSANKLRGESMKIKRSERLVDMTDYLLNRPHTLIPLTFFAKRYDSAKSSISEDLTIVKKTFQERGIGLVETVPGASGGAKYIPYILKEAADEFMSEVIEILNNSQRLLPGGYVYMSDILGDPEKLRFLGRIIVTQYLNQRVDAVLTVATRGIPIAQAASSYLNVPLVIARHDSNITEGSTVSVNYVSGSSKKIKRMTISKRSLAENSNVLIVDDFIHGGGTINGLTSLIEEFNCNLVGSTFFAEGAYSNSQEFGNYTSLVKMENEPDGDMRITKGNYDEKIFGSAK</sequence>
<dbReference type="Pfam" id="PF09182">
    <property type="entry name" value="PuR_N"/>
    <property type="match status" value="1"/>
</dbReference>
<evidence type="ECO:0000313" key="8">
    <source>
        <dbReference type="EMBL" id="KRN80717.1"/>
    </source>
</evidence>
<dbReference type="SUPFAM" id="SSF53271">
    <property type="entry name" value="PRTase-like"/>
    <property type="match status" value="1"/>
</dbReference>
<evidence type="ECO:0000259" key="6">
    <source>
        <dbReference type="Pfam" id="PF00156"/>
    </source>
</evidence>
<comment type="caution">
    <text evidence="8">The sequence shown here is derived from an EMBL/GenBank/DDBJ whole genome shotgun (WGS) entry which is preliminary data.</text>
</comment>
<evidence type="ECO:0000256" key="3">
    <source>
        <dbReference type="ARBA" id="ARBA00023125"/>
    </source>
</evidence>
<keyword evidence="9" id="KW-1185">Reference proteome</keyword>
<organism evidence="8 9">
    <name type="scientific">Fructilactobacillus lindneri DSM 20690 = JCM 11027</name>
    <dbReference type="NCBI Taxonomy" id="1122148"/>
    <lineage>
        <taxon>Bacteria</taxon>
        <taxon>Bacillati</taxon>
        <taxon>Bacillota</taxon>
        <taxon>Bacilli</taxon>
        <taxon>Lactobacillales</taxon>
        <taxon>Lactobacillaceae</taxon>
        <taxon>Fructilactobacillus</taxon>
    </lineage>
</organism>
<keyword evidence="4" id="KW-0804">Transcription</keyword>
<dbReference type="InterPro" id="IPR036388">
    <property type="entry name" value="WH-like_DNA-bd_sf"/>
</dbReference>
<dbReference type="InterPro" id="IPR029057">
    <property type="entry name" value="PRTase-like"/>
</dbReference>
<feature type="domain" description="Bacterial purine repressor N-terminal" evidence="7">
    <location>
        <begin position="14"/>
        <end position="83"/>
    </location>
</feature>
<feature type="domain" description="Phosphoribosyltransferase" evidence="6">
    <location>
        <begin position="133"/>
        <end position="244"/>
    </location>
</feature>
<dbReference type="Gene3D" id="1.10.10.10">
    <property type="entry name" value="Winged helix-like DNA-binding domain superfamily/Winged helix DNA-binding domain"/>
    <property type="match status" value="1"/>
</dbReference>
<dbReference type="SUPFAM" id="SSF46785">
    <property type="entry name" value="Winged helix' DNA-binding domain"/>
    <property type="match status" value="1"/>
</dbReference>
<comment type="subunit">
    <text evidence="1">Homodimer.</text>
</comment>
<evidence type="ECO:0000256" key="5">
    <source>
        <dbReference type="ARBA" id="ARBA00049656"/>
    </source>
</evidence>
<proteinExistence type="inferred from homology"/>
<dbReference type="STRING" id="53444.AYR59_00380"/>
<dbReference type="InterPro" id="IPR010078">
    <property type="entry name" value="PurR_Bsub"/>
</dbReference>
<dbReference type="InterPro" id="IPR000836">
    <property type="entry name" value="PRTase_dom"/>
</dbReference>
<protein>
    <submittedName>
        <fullName evidence="8">Pur operon repressor</fullName>
    </submittedName>
</protein>
<name>A0A0R2K3Q0_9LACO</name>
<dbReference type="AlphaFoldDB" id="A0A0R2K3Q0"/>
<dbReference type="InterPro" id="IPR036390">
    <property type="entry name" value="WH_DNA-bd_sf"/>
</dbReference>
<dbReference type="InterPro" id="IPR015265">
    <property type="entry name" value="PuR_N"/>
</dbReference>
<evidence type="ECO:0000256" key="4">
    <source>
        <dbReference type="ARBA" id="ARBA00023163"/>
    </source>
</evidence>
<dbReference type="CDD" id="cd06223">
    <property type="entry name" value="PRTases_typeI"/>
    <property type="match status" value="1"/>
</dbReference>
<dbReference type="PANTHER" id="PTHR43864:SF2">
    <property type="entry name" value="PUR OPERON REPRESSOR"/>
    <property type="match status" value="1"/>
</dbReference>
<dbReference type="EMBL" id="JQBT01000003">
    <property type="protein sequence ID" value="KRN80717.1"/>
    <property type="molecule type" value="Genomic_DNA"/>
</dbReference>
<dbReference type="GO" id="GO:0045982">
    <property type="term" value="P:negative regulation of purine nucleobase metabolic process"/>
    <property type="evidence" value="ECO:0007669"/>
    <property type="project" value="InterPro"/>
</dbReference>
<accession>A0A0R2K3Q0</accession>
<dbReference type="GO" id="GO:0003677">
    <property type="term" value="F:DNA binding"/>
    <property type="evidence" value="ECO:0007669"/>
    <property type="project" value="UniProtKB-KW"/>
</dbReference>
<dbReference type="NCBIfam" id="TIGR01743">
    <property type="entry name" value="purR_Bsub"/>
    <property type="match status" value="1"/>
</dbReference>
<evidence type="ECO:0000256" key="2">
    <source>
        <dbReference type="ARBA" id="ARBA00023015"/>
    </source>
</evidence>
<dbReference type="Proteomes" id="UP000051565">
    <property type="component" value="Unassembled WGS sequence"/>
</dbReference>
<reference evidence="8 9" key="1">
    <citation type="journal article" date="2015" name="Genome Announc.">
        <title>Expanding the biotechnology potential of lactobacilli through comparative genomics of 213 strains and associated genera.</title>
        <authorList>
            <person name="Sun Z."/>
            <person name="Harris H.M."/>
            <person name="McCann A."/>
            <person name="Guo C."/>
            <person name="Argimon S."/>
            <person name="Zhang W."/>
            <person name="Yang X."/>
            <person name="Jeffery I.B."/>
            <person name="Cooney J.C."/>
            <person name="Kagawa T.F."/>
            <person name="Liu W."/>
            <person name="Song Y."/>
            <person name="Salvetti E."/>
            <person name="Wrobel A."/>
            <person name="Rasinkangas P."/>
            <person name="Parkhill J."/>
            <person name="Rea M.C."/>
            <person name="O'Sullivan O."/>
            <person name="Ritari J."/>
            <person name="Douillard F.P."/>
            <person name="Paul Ross R."/>
            <person name="Yang R."/>
            <person name="Briner A.E."/>
            <person name="Felis G.E."/>
            <person name="de Vos W.M."/>
            <person name="Barrangou R."/>
            <person name="Klaenhammer T.R."/>
            <person name="Caufield P.W."/>
            <person name="Cui Y."/>
            <person name="Zhang H."/>
            <person name="O'Toole P.W."/>
        </authorList>
    </citation>
    <scope>NUCLEOTIDE SEQUENCE [LARGE SCALE GENOMIC DNA]</scope>
    <source>
        <strain evidence="8 9">DSM 20690</strain>
    </source>
</reference>
<comment type="similarity">
    <text evidence="5">Belongs to the purine/pyrimidine phosphoribosyltransferase family. PurR subfamily.</text>
</comment>
<evidence type="ECO:0000256" key="1">
    <source>
        <dbReference type="ARBA" id="ARBA00011738"/>
    </source>
</evidence>
<keyword evidence="3" id="KW-0238">DNA-binding</keyword>
<gene>
    <name evidence="8" type="ORF">IV52_GL000781</name>
</gene>
<dbReference type="Pfam" id="PF00156">
    <property type="entry name" value="Pribosyltran"/>
    <property type="match status" value="1"/>
</dbReference>
<dbReference type="InterPro" id="IPR050118">
    <property type="entry name" value="Pur/Pyrimidine_PRTase"/>
</dbReference>
<keyword evidence="2" id="KW-0805">Transcription regulation</keyword>